<evidence type="ECO:0000313" key="8">
    <source>
        <dbReference type="Proteomes" id="UP000580250"/>
    </source>
</evidence>
<evidence type="ECO:0000256" key="4">
    <source>
        <dbReference type="SAM" id="MobiDB-lite"/>
    </source>
</evidence>
<feature type="region of interest" description="Disordered" evidence="4">
    <location>
        <begin position="447"/>
        <end position="519"/>
    </location>
</feature>
<sequence>MKYSILLFLCLFLKPVLIDSAGSDDEHQFNPFEPRDVGTSWTGTDEHEGTGSIPTTEGFSQDMYPSSLQPSHNLSDLDLNLGSNPFLTHSPLQQHQEIEAIHEETADTSRRVAYNNRVRWIAKLKEDKGKYTVVKNNEKFEIFCRRCKKFIKIIKEAHLERHNSTHQKMETPIEDDKEVNEEPKVLLKRLAKIKEKAEKERNERLDYIKIDEFAGYLVCEACKEYNFVKFLMRSRNYNYFSTHFKSNSHFEAMKHYKKHHQIKQGNQDQHDVETHKQNPEQIEHGQQDIDNRLIPHNFDPQLYGNAYFTKSTHGTNILNIDGYKYYYLGLNKNSTCWRCSKYNSTKCNAQAVFENNSFPYTLKNEHTCNDHQQEPAPKQDIIYRTQGDIPFLLPQTTAPAPQYWNLMQQNPATWDIGTQQYVTPGHFQHIHPSTEQEEQEMILRAQEESARNAPRRSGTLAIDGGRSRRGGRSSRRGSSRPEGPTGQGHSTVYETGQRSDDPKRKGKAIDINVEESDTE</sequence>
<evidence type="ECO:0000256" key="5">
    <source>
        <dbReference type="SAM" id="SignalP"/>
    </source>
</evidence>
<organism evidence="7 8">
    <name type="scientific">Meloidogyne enterolobii</name>
    <name type="common">Root-knot nematode worm</name>
    <name type="synonym">Meloidogyne mayaguensis</name>
    <dbReference type="NCBI Taxonomy" id="390850"/>
    <lineage>
        <taxon>Eukaryota</taxon>
        <taxon>Metazoa</taxon>
        <taxon>Ecdysozoa</taxon>
        <taxon>Nematoda</taxon>
        <taxon>Chromadorea</taxon>
        <taxon>Rhabditida</taxon>
        <taxon>Tylenchina</taxon>
        <taxon>Tylenchomorpha</taxon>
        <taxon>Tylenchoidea</taxon>
        <taxon>Meloidogynidae</taxon>
        <taxon>Meloidogyninae</taxon>
        <taxon>Meloidogyne</taxon>
    </lineage>
</organism>
<evidence type="ECO:0000259" key="6">
    <source>
        <dbReference type="Pfam" id="PF04500"/>
    </source>
</evidence>
<keyword evidence="2" id="KW-0863">Zinc-finger</keyword>
<keyword evidence="3" id="KW-0862">Zinc</keyword>
<evidence type="ECO:0000313" key="7">
    <source>
        <dbReference type="EMBL" id="CAD2177044.1"/>
    </source>
</evidence>
<feature type="compositionally biased region" description="Polar residues" evidence="4">
    <location>
        <begin position="487"/>
        <end position="496"/>
    </location>
</feature>
<feature type="region of interest" description="Disordered" evidence="4">
    <location>
        <begin position="23"/>
        <end position="53"/>
    </location>
</feature>
<dbReference type="Proteomes" id="UP000580250">
    <property type="component" value="Unassembled WGS sequence"/>
</dbReference>
<evidence type="ECO:0000256" key="3">
    <source>
        <dbReference type="ARBA" id="ARBA00022833"/>
    </source>
</evidence>
<feature type="compositionally biased region" description="Basic residues" evidence="4">
    <location>
        <begin position="467"/>
        <end position="478"/>
    </location>
</feature>
<proteinExistence type="predicted"/>
<feature type="domain" description="FLYWCH-type" evidence="6">
    <location>
        <begin position="308"/>
        <end position="367"/>
    </location>
</feature>
<evidence type="ECO:0000256" key="1">
    <source>
        <dbReference type="ARBA" id="ARBA00022723"/>
    </source>
</evidence>
<gene>
    <name evidence="7" type="ORF">MENT_LOCUS28899</name>
</gene>
<keyword evidence="5" id="KW-0732">Signal</keyword>
<protein>
    <recommendedName>
        <fullName evidence="6">FLYWCH-type domain-containing protein</fullName>
    </recommendedName>
</protein>
<dbReference type="AlphaFoldDB" id="A0A6V7VR62"/>
<accession>A0A6V7VR62</accession>
<name>A0A6V7VR62_MELEN</name>
<feature type="compositionally biased region" description="Basic and acidic residues" evidence="4">
    <location>
        <begin position="24"/>
        <end position="36"/>
    </location>
</feature>
<dbReference type="EMBL" id="CAJEWN010000289">
    <property type="protein sequence ID" value="CAD2177044.1"/>
    <property type="molecule type" value="Genomic_DNA"/>
</dbReference>
<dbReference type="InterPro" id="IPR007588">
    <property type="entry name" value="Znf_FLYWCH"/>
</dbReference>
<dbReference type="GO" id="GO:0008270">
    <property type="term" value="F:zinc ion binding"/>
    <property type="evidence" value="ECO:0007669"/>
    <property type="project" value="UniProtKB-KW"/>
</dbReference>
<feature type="signal peptide" evidence="5">
    <location>
        <begin position="1"/>
        <end position="20"/>
    </location>
</feature>
<dbReference type="Gene3D" id="2.20.25.240">
    <property type="match status" value="1"/>
</dbReference>
<keyword evidence="1" id="KW-0479">Metal-binding</keyword>
<feature type="chain" id="PRO_5028226113" description="FLYWCH-type domain-containing protein" evidence="5">
    <location>
        <begin position="21"/>
        <end position="519"/>
    </location>
</feature>
<comment type="caution">
    <text evidence="7">The sequence shown here is derived from an EMBL/GenBank/DDBJ whole genome shotgun (WGS) entry which is preliminary data.</text>
</comment>
<dbReference type="Pfam" id="PF04500">
    <property type="entry name" value="FLYWCH"/>
    <property type="match status" value="1"/>
</dbReference>
<evidence type="ECO:0000256" key="2">
    <source>
        <dbReference type="ARBA" id="ARBA00022771"/>
    </source>
</evidence>
<reference evidence="7 8" key="1">
    <citation type="submission" date="2020-08" db="EMBL/GenBank/DDBJ databases">
        <authorList>
            <person name="Koutsovoulos G."/>
            <person name="Danchin GJ E."/>
        </authorList>
    </citation>
    <scope>NUCLEOTIDE SEQUENCE [LARGE SCALE GENOMIC DNA]</scope>
</reference>